<dbReference type="EMBL" id="JQAN02000010">
    <property type="protein sequence ID" value="PPD57918.1"/>
    <property type="molecule type" value="Genomic_DNA"/>
</dbReference>
<protein>
    <submittedName>
        <fullName evidence="2">Uncharacterized protein</fullName>
    </submittedName>
</protein>
<dbReference type="Proteomes" id="UP000235653">
    <property type="component" value="Unassembled WGS sequence"/>
</dbReference>
<gene>
    <name evidence="2" type="ORF">JP09_006370</name>
</gene>
<organism evidence="2 3">
    <name type="scientific">Dehalogenimonas etheniformans</name>
    <dbReference type="NCBI Taxonomy" id="1536648"/>
    <lineage>
        <taxon>Bacteria</taxon>
        <taxon>Bacillati</taxon>
        <taxon>Chloroflexota</taxon>
        <taxon>Dehalococcoidia</taxon>
        <taxon>Dehalococcoidales</taxon>
        <taxon>Dehalococcoidaceae</taxon>
        <taxon>Dehalogenimonas</taxon>
    </lineage>
</organism>
<accession>A0A2P5P6J1</accession>
<dbReference type="AlphaFoldDB" id="A0A2P5P6J1"/>
<feature type="transmembrane region" description="Helical" evidence="1">
    <location>
        <begin position="46"/>
        <end position="69"/>
    </location>
</feature>
<keyword evidence="1" id="KW-0472">Membrane</keyword>
<evidence type="ECO:0000313" key="2">
    <source>
        <dbReference type="EMBL" id="PPD57918.1"/>
    </source>
</evidence>
<evidence type="ECO:0000256" key="1">
    <source>
        <dbReference type="SAM" id="Phobius"/>
    </source>
</evidence>
<name>A0A2P5P6J1_9CHLR</name>
<keyword evidence="1" id="KW-0812">Transmembrane</keyword>
<keyword evidence="3" id="KW-1185">Reference proteome</keyword>
<proteinExistence type="predicted"/>
<reference evidence="2 3" key="1">
    <citation type="journal article" date="2017" name="ISME J.">
        <title>Grape pomace compost harbors organohalide-respiring Dehalogenimonas species with novel reductive dehalogenase genes.</title>
        <authorList>
            <person name="Yang Y."/>
            <person name="Higgins S.A."/>
            <person name="Yan J."/>
            <person name="Simsir B."/>
            <person name="Chourey K."/>
            <person name="Iyer R."/>
            <person name="Hettich R.L."/>
            <person name="Baldwin B."/>
            <person name="Ogles D.M."/>
            <person name="Loffler F.E."/>
        </authorList>
    </citation>
    <scope>NUCLEOTIDE SEQUENCE [LARGE SCALE GENOMIC DNA]</scope>
    <source>
        <strain evidence="2 3">GP</strain>
    </source>
</reference>
<sequence>MVGGTDVVGAVVTVAEVVGGRVVVVTGVNVWVGSGFMASLTPKTRLMTAAAITGAVTTMLLVSDASAIFNLQKNP</sequence>
<keyword evidence="1" id="KW-1133">Transmembrane helix</keyword>
<evidence type="ECO:0000313" key="3">
    <source>
        <dbReference type="Proteomes" id="UP000235653"/>
    </source>
</evidence>
<dbReference type="OrthoDB" id="10007030at2"/>
<comment type="caution">
    <text evidence="2">The sequence shown here is derived from an EMBL/GenBank/DDBJ whole genome shotgun (WGS) entry which is preliminary data.</text>
</comment>